<dbReference type="PANTHER" id="PTHR43618">
    <property type="entry name" value="7-ALPHA-HYDROXYSTEROID DEHYDROGENASE"/>
    <property type="match status" value="1"/>
</dbReference>
<evidence type="ECO:0000313" key="5">
    <source>
        <dbReference type="Proteomes" id="UP000239504"/>
    </source>
</evidence>
<evidence type="ECO:0000256" key="3">
    <source>
        <dbReference type="ARBA" id="ARBA00023002"/>
    </source>
</evidence>
<protein>
    <submittedName>
        <fullName evidence="4">3-oxoacyl-ACP reductase</fullName>
    </submittedName>
</protein>
<keyword evidence="5" id="KW-1185">Reference proteome</keyword>
<accession>A0A2S7K287</accession>
<dbReference type="Pfam" id="PF13561">
    <property type="entry name" value="adh_short_C2"/>
    <property type="match status" value="1"/>
</dbReference>
<keyword evidence="3" id="KW-0560">Oxidoreductase</keyword>
<sequence length="259" mass="26985">MTDPLFSIDGKIALVTGGTSGIGLMIARGLTRRGVKTYITGRDEKATAELAETLSAEENGGCIGLGADLAGEDGPRHLAEALAERETALHILINNAGAGEAAPLPDVSVADWDMVMNVNLRAPFFLVQKLLPLLEKAASASDPARVINLGSIGGLHIPNWDAFPYGASKAAIHHLTRALTKRLGSSRITVNAIAPGPFPSRLTDTSLDAVKKSIETYVPLGRPGEPEDVEGLVVFLASRAGAYVNGSTIPLDGGYIAAL</sequence>
<dbReference type="Gene3D" id="3.40.50.720">
    <property type="entry name" value="NAD(P)-binding Rossmann-like Domain"/>
    <property type="match status" value="1"/>
</dbReference>
<dbReference type="OrthoDB" id="286404at2"/>
<dbReference type="SUPFAM" id="SSF51735">
    <property type="entry name" value="NAD(P)-binding Rossmann-fold domains"/>
    <property type="match status" value="1"/>
</dbReference>
<dbReference type="Proteomes" id="UP000239504">
    <property type="component" value="Unassembled WGS sequence"/>
</dbReference>
<dbReference type="InterPro" id="IPR036291">
    <property type="entry name" value="NAD(P)-bd_dom_sf"/>
</dbReference>
<comment type="similarity">
    <text evidence="1">Belongs to the short-chain dehydrogenases/reductases (SDR) family.</text>
</comment>
<dbReference type="InterPro" id="IPR002347">
    <property type="entry name" value="SDR_fam"/>
</dbReference>
<dbReference type="EMBL" id="PJCH01000015">
    <property type="protein sequence ID" value="PQA86617.1"/>
    <property type="molecule type" value="Genomic_DNA"/>
</dbReference>
<evidence type="ECO:0000313" key="4">
    <source>
        <dbReference type="EMBL" id="PQA86617.1"/>
    </source>
</evidence>
<keyword evidence="2" id="KW-0521">NADP</keyword>
<reference evidence="4 5" key="1">
    <citation type="submission" date="2017-12" db="EMBL/GenBank/DDBJ databases">
        <authorList>
            <person name="Hurst M.R.H."/>
        </authorList>
    </citation>
    <scope>NUCLEOTIDE SEQUENCE [LARGE SCALE GENOMIC DNA]</scope>
    <source>
        <strain evidence="4 5">SY-3-19</strain>
    </source>
</reference>
<evidence type="ECO:0000256" key="2">
    <source>
        <dbReference type="ARBA" id="ARBA00022857"/>
    </source>
</evidence>
<dbReference type="GO" id="GO:0016491">
    <property type="term" value="F:oxidoreductase activity"/>
    <property type="evidence" value="ECO:0007669"/>
    <property type="project" value="UniProtKB-KW"/>
</dbReference>
<name>A0A2S7K287_9PROT</name>
<dbReference type="PRINTS" id="PR00080">
    <property type="entry name" value="SDRFAMILY"/>
</dbReference>
<dbReference type="AlphaFoldDB" id="A0A2S7K287"/>
<organism evidence="4 5">
    <name type="scientific">Hyphococcus luteus</name>
    <dbReference type="NCBI Taxonomy" id="2058213"/>
    <lineage>
        <taxon>Bacteria</taxon>
        <taxon>Pseudomonadati</taxon>
        <taxon>Pseudomonadota</taxon>
        <taxon>Alphaproteobacteria</taxon>
        <taxon>Parvularculales</taxon>
        <taxon>Parvularculaceae</taxon>
        <taxon>Hyphococcus</taxon>
    </lineage>
</organism>
<dbReference type="InterPro" id="IPR052178">
    <property type="entry name" value="Sec_Metab_Biosynth_SDR"/>
</dbReference>
<proteinExistence type="inferred from homology"/>
<dbReference type="RefSeq" id="WP_104831829.1">
    <property type="nucleotide sequence ID" value="NZ_PJCH01000015.1"/>
</dbReference>
<evidence type="ECO:0000256" key="1">
    <source>
        <dbReference type="ARBA" id="ARBA00006484"/>
    </source>
</evidence>
<dbReference type="PRINTS" id="PR00081">
    <property type="entry name" value="GDHRDH"/>
</dbReference>
<dbReference type="FunFam" id="3.40.50.720:FF:000084">
    <property type="entry name" value="Short-chain dehydrogenase reductase"/>
    <property type="match status" value="1"/>
</dbReference>
<gene>
    <name evidence="4" type="ORF">CW354_18620</name>
</gene>
<comment type="caution">
    <text evidence="4">The sequence shown here is derived from an EMBL/GenBank/DDBJ whole genome shotgun (WGS) entry which is preliminary data.</text>
</comment>
<dbReference type="PANTHER" id="PTHR43618:SF17">
    <property type="entry name" value="RHAMNOLIPIDS BIOSYNTHESIS 3-OXOACYL-[ACYL-CARRIER-PROTEIN] REDUCTASE"/>
    <property type="match status" value="1"/>
</dbReference>